<reference evidence="2 3" key="1">
    <citation type="journal article" date="2015" name="Genome Announc.">
        <title>Expanding the biotechnology potential of lactobacilli through comparative genomics of 213 strains and associated genera.</title>
        <authorList>
            <person name="Sun Z."/>
            <person name="Harris H.M."/>
            <person name="McCann A."/>
            <person name="Guo C."/>
            <person name="Argimon S."/>
            <person name="Zhang W."/>
            <person name="Yang X."/>
            <person name="Jeffery I.B."/>
            <person name="Cooney J.C."/>
            <person name="Kagawa T.F."/>
            <person name="Liu W."/>
            <person name="Song Y."/>
            <person name="Salvetti E."/>
            <person name="Wrobel A."/>
            <person name="Rasinkangas P."/>
            <person name="Parkhill J."/>
            <person name="Rea M.C."/>
            <person name="O'Sullivan O."/>
            <person name="Ritari J."/>
            <person name="Douillard F.P."/>
            <person name="Paul Ross R."/>
            <person name="Yang R."/>
            <person name="Briner A.E."/>
            <person name="Felis G.E."/>
            <person name="de Vos W.M."/>
            <person name="Barrangou R."/>
            <person name="Klaenhammer T.R."/>
            <person name="Caufield P.W."/>
            <person name="Cui Y."/>
            <person name="Zhang H."/>
            <person name="O'Toole P.W."/>
        </authorList>
    </citation>
    <scope>NUCLEOTIDE SEQUENCE [LARGE SCALE GENOMIC DNA]</scope>
    <source>
        <strain evidence="2 3">DSM 16045</strain>
    </source>
</reference>
<organism evidence="2 3">
    <name type="scientific">Limosilactobacillus gastricus DSM 16045</name>
    <dbReference type="NCBI Taxonomy" id="1423749"/>
    <lineage>
        <taxon>Bacteria</taxon>
        <taxon>Bacillati</taxon>
        <taxon>Bacillota</taxon>
        <taxon>Bacilli</taxon>
        <taxon>Lactobacillales</taxon>
        <taxon>Lactobacillaceae</taxon>
        <taxon>Limosilactobacillus</taxon>
    </lineage>
</organism>
<evidence type="ECO:0000256" key="1">
    <source>
        <dbReference type="SAM" id="Phobius"/>
    </source>
</evidence>
<dbReference type="AlphaFoldDB" id="A0A0R1V4G2"/>
<keyword evidence="3" id="KW-1185">Reference proteome</keyword>
<dbReference type="Proteomes" id="UP000051739">
    <property type="component" value="Unassembled WGS sequence"/>
</dbReference>
<dbReference type="PATRIC" id="fig|1423749.3.peg.1236"/>
<feature type="transmembrane region" description="Helical" evidence="1">
    <location>
        <begin position="7"/>
        <end position="29"/>
    </location>
</feature>
<proteinExistence type="predicted"/>
<gene>
    <name evidence="2" type="ORF">FC60_GL001209</name>
</gene>
<dbReference type="EMBL" id="AZFN01000033">
    <property type="protein sequence ID" value="KRM00461.1"/>
    <property type="molecule type" value="Genomic_DNA"/>
</dbReference>
<keyword evidence="1" id="KW-1133">Transmembrane helix</keyword>
<evidence type="ECO:0000313" key="3">
    <source>
        <dbReference type="Proteomes" id="UP000051739"/>
    </source>
</evidence>
<accession>A0A0R1V4G2</accession>
<keyword evidence="1" id="KW-0812">Transmembrane</keyword>
<keyword evidence="1" id="KW-0472">Membrane</keyword>
<evidence type="ECO:0000313" key="2">
    <source>
        <dbReference type="EMBL" id="KRM00461.1"/>
    </source>
</evidence>
<feature type="transmembrane region" description="Helical" evidence="1">
    <location>
        <begin position="35"/>
        <end position="51"/>
    </location>
</feature>
<protein>
    <submittedName>
        <fullName evidence="2">Uncharacterized protein</fullName>
    </submittedName>
</protein>
<name>A0A0R1V4G2_9LACO</name>
<sequence>MTKSKTVIISLYGLTIALYIAAVVCLLIPHTHYDWVIFFLFLGSLTDLYLNHYQEKHSDNPPNIYKKRNR</sequence>
<comment type="caution">
    <text evidence="2">The sequence shown here is derived from an EMBL/GenBank/DDBJ whole genome shotgun (WGS) entry which is preliminary data.</text>
</comment>
<dbReference type="RefSeq" id="WP_056937986.1">
    <property type="nucleotide sequence ID" value="NZ_AZFN01000033.1"/>
</dbReference>